<evidence type="ECO:0000313" key="3">
    <source>
        <dbReference type="Proteomes" id="UP001549162"/>
    </source>
</evidence>
<protein>
    <recommendedName>
        <fullName evidence="4">ABC-2 family transporter protein</fullName>
    </recommendedName>
</protein>
<feature type="transmembrane region" description="Helical" evidence="1">
    <location>
        <begin position="141"/>
        <end position="162"/>
    </location>
</feature>
<keyword evidence="3" id="KW-1185">Reference proteome</keyword>
<proteinExistence type="predicted"/>
<evidence type="ECO:0000313" key="2">
    <source>
        <dbReference type="EMBL" id="MET3618308.1"/>
    </source>
</evidence>
<keyword evidence="1" id="KW-0472">Membrane</keyword>
<sequence length="249" mass="29182">MDLMKIEKRKYKNSREFLIFLLLCIITIGIISINLFSNSFKTTMNNSHHSWYKLFDSYFFIKTILSPIFITSVVGKAIEIENNNNMWKIIKSSGVKFNKIYYTKFIYCLIKIFVYQLLEWILVISYIKFFGLRTSFPLQRMLFGFITQFCVSFLLSSIHYVISLKWSNQLISVSIAIIGSLLGILSLLLPDIFSLINPYSWYGRLIVLGYDMTTKNTYIMEFEYKFLFLSLIIGILINLIGPRLKGEDI</sequence>
<keyword evidence="1" id="KW-1133">Transmembrane helix</keyword>
<feature type="transmembrane region" description="Helical" evidence="1">
    <location>
        <begin position="169"/>
        <end position="189"/>
    </location>
</feature>
<evidence type="ECO:0008006" key="4">
    <source>
        <dbReference type="Google" id="ProtNLM"/>
    </source>
</evidence>
<reference evidence="2 3" key="1">
    <citation type="submission" date="2024-06" db="EMBL/GenBank/DDBJ databases">
        <title>Genomic Encyclopedia of Type Strains, Phase IV (KMG-IV): sequencing the most valuable type-strain genomes for metagenomic binning, comparative biology and taxonomic classification.</title>
        <authorList>
            <person name="Goeker M."/>
        </authorList>
    </citation>
    <scope>NUCLEOTIDE SEQUENCE [LARGE SCALE GENOMIC DNA]</scope>
    <source>
        <strain evidence="2 3">DSM 21460</strain>
    </source>
</reference>
<dbReference type="EMBL" id="JBEPMA010000020">
    <property type="protein sequence ID" value="MET3618308.1"/>
    <property type="molecule type" value="Genomic_DNA"/>
</dbReference>
<evidence type="ECO:0000256" key="1">
    <source>
        <dbReference type="SAM" id="Phobius"/>
    </source>
</evidence>
<dbReference type="RefSeq" id="WP_354369484.1">
    <property type="nucleotide sequence ID" value="NZ_JBEPMA010000020.1"/>
</dbReference>
<keyword evidence="1" id="KW-0812">Transmembrane</keyword>
<dbReference type="Proteomes" id="UP001549162">
    <property type="component" value="Unassembled WGS sequence"/>
</dbReference>
<feature type="transmembrane region" description="Helical" evidence="1">
    <location>
        <begin position="105"/>
        <end position="129"/>
    </location>
</feature>
<comment type="caution">
    <text evidence="2">The sequence shown here is derived from an EMBL/GenBank/DDBJ whole genome shotgun (WGS) entry which is preliminary data.</text>
</comment>
<name>A0ABV2JC08_9FIRM</name>
<feature type="transmembrane region" description="Helical" evidence="1">
    <location>
        <begin position="224"/>
        <end position="241"/>
    </location>
</feature>
<accession>A0ABV2JC08</accession>
<feature type="transmembrane region" description="Helical" evidence="1">
    <location>
        <begin position="57"/>
        <end position="78"/>
    </location>
</feature>
<organism evidence="2 3">
    <name type="scientific">Peptoniphilus olsenii</name>
    <dbReference type="NCBI Taxonomy" id="411570"/>
    <lineage>
        <taxon>Bacteria</taxon>
        <taxon>Bacillati</taxon>
        <taxon>Bacillota</taxon>
        <taxon>Tissierellia</taxon>
        <taxon>Tissierellales</taxon>
        <taxon>Peptoniphilaceae</taxon>
        <taxon>Peptoniphilus</taxon>
    </lineage>
</organism>
<gene>
    <name evidence="2" type="ORF">ABID14_001946</name>
</gene>
<feature type="transmembrane region" description="Helical" evidence="1">
    <location>
        <begin position="17"/>
        <end position="37"/>
    </location>
</feature>
<dbReference type="Pfam" id="PF12730">
    <property type="entry name" value="ABC2_membrane_4"/>
    <property type="match status" value="1"/>
</dbReference>